<proteinExistence type="predicted"/>
<dbReference type="OrthoDB" id="5805078at2"/>
<evidence type="ECO:0000313" key="2">
    <source>
        <dbReference type="EMBL" id="ABC32339.1"/>
    </source>
</evidence>
<dbReference type="RefSeq" id="WP_011399398.1">
    <property type="nucleotide sequence ID" value="NC_007645.1"/>
</dbReference>
<organism evidence="2 3">
    <name type="scientific">Hahella chejuensis (strain KCTC 2396)</name>
    <dbReference type="NCBI Taxonomy" id="349521"/>
    <lineage>
        <taxon>Bacteria</taxon>
        <taxon>Pseudomonadati</taxon>
        <taxon>Pseudomonadota</taxon>
        <taxon>Gammaproteobacteria</taxon>
        <taxon>Oceanospirillales</taxon>
        <taxon>Hahellaceae</taxon>
        <taxon>Hahella</taxon>
    </lineage>
</organism>
<accession>Q2SAI5</accession>
<dbReference type="Proteomes" id="UP000000238">
    <property type="component" value="Chromosome"/>
</dbReference>
<gene>
    <name evidence="2" type="ordered locus">HCH_10019</name>
</gene>
<dbReference type="AlphaFoldDB" id="Q2SAI5"/>
<sequence length="70" mass="8188">MKTPKPIYRSPLGKYQPDQGPDPEKIKREGWRSQRILVISPDDDRLNWIESELLCRIGERLYGAGEPKHE</sequence>
<dbReference type="eggNOG" id="ENOG5032SKX">
    <property type="taxonomic scope" value="Bacteria"/>
</dbReference>
<dbReference type="KEGG" id="hch:HCH_10019"/>
<protein>
    <submittedName>
        <fullName evidence="2">Uncharacterized protein</fullName>
    </submittedName>
</protein>
<dbReference type="STRING" id="349521.HCH_10019"/>
<evidence type="ECO:0000256" key="1">
    <source>
        <dbReference type="SAM" id="MobiDB-lite"/>
    </source>
</evidence>
<dbReference type="HOGENOM" id="CLU_2754184_0_0_6"/>
<name>Q2SAI5_HAHCH</name>
<dbReference type="EMBL" id="CP000155">
    <property type="protein sequence ID" value="ABC32339.1"/>
    <property type="molecule type" value="Genomic_DNA"/>
</dbReference>
<reference evidence="2 3" key="1">
    <citation type="journal article" date="2005" name="Nucleic Acids Res.">
        <title>Genomic blueprint of Hahella chejuensis, a marine microbe producing an algicidal agent.</title>
        <authorList>
            <person name="Jeong H."/>
            <person name="Yim J.H."/>
            <person name="Lee C."/>
            <person name="Choi S.-H."/>
            <person name="Park Y.K."/>
            <person name="Yoon S.H."/>
            <person name="Hur C.-G."/>
            <person name="Kang H.-Y."/>
            <person name="Kim D."/>
            <person name="Lee H.H."/>
            <person name="Park K.H."/>
            <person name="Park S.-H."/>
            <person name="Park H.-S."/>
            <person name="Lee H.K."/>
            <person name="Oh T.K."/>
            <person name="Kim J.F."/>
        </authorList>
    </citation>
    <scope>NUCLEOTIDE SEQUENCE [LARGE SCALE GENOMIC DNA]</scope>
    <source>
        <strain evidence="2 3">KCTC 2396</strain>
    </source>
</reference>
<evidence type="ECO:0000313" key="3">
    <source>
        <dbReference type="Proteomes" id="UP000000238"/>
    </source>
</evidence>
<feature type="region of interest" description="Disordered" evidence="1">
    <location>
        <begin position="1"/>
        <end position="26"/>
    </location>
</feature>
<keyword evidence="3" id="KW-1185">Reference proteome</keyword>